<evidence type="ECO:0000313" key="3">
    <source>
        <dbReference type="EMBL" id="KGJ54947.1"/>
    </source>
</evidence>
<dbReference type="PANTHER" id="PTHR43151">
    <property type="entry name" value="FEOA FAMILY PROTEIN"/>
    <property type="match status" value="1"/>
</dbReference>
<keyword evidence="1" id="KW-0408">Iron</keyword>
<dbReference type="EMBL" id="JQIF01000002">
    <property type="protein sequence ID" value="KGJ54947.1"/>
    <property type="molecule type" value="Genomic_DNA"/>
</dbReference>
<gene>
    <name evidence="3" type="ORF">CIAN88_00660</name>
</gene>
<dbReference type="InterPro" id="IPR008988">
    <property type="entry name" value="Transcriptional_repressor_C"/>
</dbReference>
<evidence type="ECO:0000259" key="2">
    <source>
        <dbReference type="SMART" id="SM00899"/>
    </source>
</evidence>
<proteinExistence type="predicted"/>
<dbReference type="InterPro" id="IPR053184">
    <property type="entry name" value="FeoA-like"/>
</dbReference>
<dbReference type="AlphaFoldDB" id="A0A099ICS6"/>
<dbReference type="GO" id="GO:0046914">
    <property type="term" value="F:transition metal ion binding"/>
    <property type="evidence" value="ECO:0007669"/>
    <property type="project" value="InterPro"/>
</dbReference>
<dbReference type="SUPFAM" id="SSF50037">
    <property type="entry name" value="C-terminal domain of transcriptional repressors"/>
    <property type="match status" value="1"/>
</dbReference>
<reference evidence="3 4" key="1">
    <citation type="submission" date="2014-08" db="EMBL/GenBank/DDBJ databases">
        <title>Clostridium innocuum, an unnegligible vancomycin-resistant pathogen causing extra-intestinal infections.</title>
        <authorList>
            <person name="Feng Y."/>
            <person name="Chiu C.-H."/>
        </authorList>
    </citation>
    <scope>NUCLEOTIDE SEQUENCE [LARGE SCALE GENOMIC DNA]</scope>
    <source>
        <strain evidence="3 4">AN88</strain>
    </source>
</reference>
<dbReference type="Pfam" id="PF04023">
    <property type="entry name" value="FeoA"/>
    <property type="match status" value="1"/>
</dbReference>
<comment type="caution">
    <text evidence="3">The sequence shown here is derived from an EMBL/GenBank/DDBJ whole genome shotgun (WGS) entry which is preliminary data.</text>
</comment>
<organism evidence="3 4">
    <name type="scientific">Clostridium innocuum</name>
    <dbReference type="NCBI Taxonomy" id="1522"/>
    <lineage>
        <taxon>Bacteria</taxon>
        <taxon>Bacillati</taxon>
        <taxon>Bacillota</taxon>
        <taxon>Clostridia</taxon>
        <taxon>Eubacteriales</taxon>
        <taxon>Clostridiaceae</taxon>
        <taxon>Clostridium</taxon>
    </lineage>
</organism>
<dbReference type="InterPro" id="IPR007167">
    <property type="entry name" value="Fe-transptr_FeoA-like"/>
</dbReference>
<dbReference type="PANTHER" id="PTHR43151:SF1">
    <property type="entry name" value="SSR2333 PROTEIN"/>
    <property type="match status" value="1"/>
</dbReference>
<sequence length="70" mass="7562">MVLTAAPIGKNFQIARVNGRDEVRSHLAALGFVEGADVSVVNELSGNVIIHVKDTRIALDKSLSNRIHVK</sequence>
<dbReference type="RefSeq" id="WP_044903392.1">
    <property type="nucleotide sequence ID" value="NZ_JQIF01000002.1"/>
</dbReference>
<feature type="domain" description="Ferrous iron transporter FeoA-like" evidence="2">
    <location>
        <begin position="1"/>
        <end position="70"/>
    </location>
</feature>
<name>A0A099ICS6_CLOIN</name>
<accession>A0A099ICS6</accession>
<dbReference type="SMART" id="SM00899">
    <property type="entry name" value="FeoA"/>
    <property type="match status" value="1"/>
</dbReference>
<protein>
    <submittedName>
        <fullName evidence="3">Iron transporter FeoA</fullName>
    </submittedName>
</protein>
<dbReference type="Gene3D" id="2.30.30.90">
    <property type="match status" value="1"/>
</dbReference>
<dbReference type="InterPro" id="IPR038157">
    <property type="entry name" value="FeoA_core_dom"/>
</dbReference>
<evidence type="ECO:0000256" key="1">
    <source>
        <dbReference type="ARBA" id="ARBA00023004"/>
    </source>
</evidence>
<evidence type="ECO:0000313" key="4">
    <source>
        <dbReference type="Proteomes" id="UP000030008"/>
    </source>
</evidence>
<dbReference type="Proteomes" id="UP000030008">
    <property type="component" value="Unassembled WGS sequence"/>
</dbReference>